<dbReference type="AlphaFoldDB" id="A0A7C9DPS6"/>
<reference evidence="1" key="1">
    <citation type="journal article" date="2013" name="J. Plant Res.">
        <title>Effect of fungi and light on seed germination of three Opuntia species from semiarid lands of central Mexico.</title>
        <authorList>
            <person name="Delgado-Sanchez P."/>
            <person name="Jimenez-Bremont J.F."/>
            <person name="Guerrero-Gonzalez Mde L."/>
            <person name="Flores J."/>
        </authorList>
    </citation>
    <scope>NUCLEOTIDE SEQUENCE</scope>
    <source>
        <tissue evidence="1">Cladode</tissue>
    </source>
</reference>
<protein>
    <submittedName>
        <fullName evidence="1">Uncharacterized protein</fullName>
    </submittedName>
</protein>
<dbReference type="EMBL" id="GISG01155459">
    <property type="protein sequence ID" value="MBA4648421.1"/>
    <property type="molecule type" value="Transcribed_RNA"/>
</dbReference>
<accession>A0A7C9DPS6</accession>
<sequence length="128" mass="15244">MELKKKLHPLQLCCTMTKMIVISCFRQWLWPWQSLECLFWPAFLSAPVFNQRRRMIPLLSFRKIKLQRTHLPPSRVVTIWKGFQQVHCGTHHTVLEIQLPKISVSLDQCILILAILQKLRKISLHHLR</sequence>
<proteinExistence type="predicted"/>
<reference evidence="1" key="2">
    <citation type="submission" date="2020-07" db="EMBL/GenBank/DDBJ databases">
        <authorList>
            <person name="Vera ALvarez R."/>
            <person name="Arias-Moreno D.M."/>
            <person name="Jimenez-Jacinto V."/>
            <person name="Jimenez-Bremont J.F."/>
            <person name="Swaminathan K."/>
            <person name="Moose S.P."/>
            <person name="Guerrero-Gonzalez M.L."/>
            <person name="Marino-Ramirez L."/>
            <person name="Landsman D."/>
            <person name="Rodriguez-Kessler M."/>
            <person name="Delgado-Sanchez P."/>
        </authorList>
    </citation>
    <scope>NUCLEOTIDE SEQUENCE</scope>
    <source>
        <tissue evidence="1">Cladode</tissue>
    </source>
</reference>
<name>A0A7C9DPS6_OPUST</name>
<evidence type="ECO:0000313" key="1">
    <source>
        <dbReference type="EMBL" id="MBA4648421.1"/>
    </source>
</evidence>
<organism evidence="1">
    <name type="scientific">Opuntia streptacantha</name>
    <name type="common">Prickly pear cactus</name>
    <name type="synonym">Opuntia cardona</name>
    <dbReference type="NCBI Taxonomy" id="393608"/>
    <lineage>
        <taxon>Eukaryota</taxon>
        <taxon>Viridiplantae</taxon>
        <taxon>Streptophyta</taxon>
        <taxon>Embryophyta</taxon>
        <taxon>Tracheophyta</taxon>
        <taxon>Spermatophyta</taxon>
        <taxon>Magnoliopsida</taxon>
        <taxon>eudicotyledons</taxon>
        <taxon>Gunneridae</taxon>
        <taxon>Pentapetalae</taxon>
        <taxon>Caryophyllales</taxon>
        <taxon>Cactineae</taxon>
        <taxon>Cactaceae</taxon>
        <taxon>Opuntioideae</taxon>
        <taxon>Opuntia</taxon>
    </lineage>
</organism>
<dbReference type="EMBL" id="GISG01155458">
    <property type="protein sequence ID" value="MBA4648420.1"/>
    <property type="molecule type" value="Transcribed_RNA"/>
</dbReference>